<evidence type="ECO:0000313" key="3">
    <source>
        <dbReference type="EMBL" id="OII72184.1"/>
    </source>
</evidence>
<evidence type="ECO:0000256" key="1">
    <source>
        <dbReference type="SAM" id="Coils"/>
    </source>
</evidence>
<accession>A0A1J4MD68</accession>
<dbReference type="RefSeq" id="XP_028873756.1">
    <property type="nucleotide sequence ID" value="XM_029018529.1"/>
</dbReference>
<sequence length="543" mass="62056">MNSEPLFDNTDLTASNMSEISCGGSLCLSTKEQYKVINRNQLTKLDFPLFRAGTTSIECGMSLMEEISEIEDEYENPFESTQKRKKIKQLFEKIKDKSKKGYSSLRKSISKIGMKIKMKMGSEKTKDSKSNDDVYHKSISRLTSNCSNVGKTKASLSLSKIRLFNKTQILSTSRKAKIQRKVSQVSNKASYKLNTKCSYISKRFVSASSSIKSKIVYNCYKLRNMIGDKFPRRSSKFVLSFKKSSEDVEKKMMNCNHYQSNELIYDSIEYISRNADDIEEIHIVTNDIQSNLNIEESEGKDISVNNQNYNAEKEVSSEKSSINDSHSDNISNNSPNNDNHQIEIDLIKNEFSGLESNNEVDETTPTTTIDSFLRLSSMDSTCTTIHNDTNSNNSFPVIPSIGKAMERMESLYQEIIQLKNKNHTNPLKFEKEDMEIFDSMKEIVANLNTYKDEKETLKTNDSYEEINDESLNSSHTITKQKQPQYDLLLTLLRQTLQYYENIKNSYSESELKVKSSDNEHIKHLIINAIQKLNSSGVLHATKV</sequence>
<organism evidence="3 4">
    <name type="scientific">Cryptosporidium ubiquitum</name>
    <dbReference type="NCBI Taxonomy" id="857276"/>
    <lineage>
        <taxon>Eukaryota</taxon>
        <taxon>Sar</taxon>
        <taxon>Alveolata</taxon>
        <taxon>Apicomplexa</taxon>
        <taxon>Conoidasida</taxon>
        <taxon>Coccidia</taxon>
        <taxon>Eucoccidiorida</taxon>
        <taxon>Eimeriorina</taxon>
        <taxon>Cryptosporidiidae</taxon>
        <taxon>Cryptosporidium</taxon>
    </lineage>
</organism>
<feature type="compositionally biased region" description="Low complexity" evidence="2">
    <location>
        <begin position="320"/>
        <end position="339"/>
    </location>
</feature>
<evidence type="ECO:0000256" key="2">
    <source>
        <dbReference type="SAM" id="MobiDB-lite"/>
    </source>
</evidence>
<gene>
    <name evidence="3" type="ORF">cubi_01517</name>
</gene>
<dbReference type="Proteomes" id="UP000186176">
    <property type="component" value="Unassembled WGS sequence"/>
</dbReference>
<name>A0A1J4MD68_9CRYT</name>
<reference evidence="3 4" key="1">
    <citation type="submission" date="2016-10" db="EMBL/GenBank/DDBJ databases">
        <title>Reductive evolution of mitochondrial metabolism and differential evolution of invasion-related proteins in Cryptosporidium.</title>
        <authorList>
            <person name="Liu S."/>
            <person name="Roellig D.M."/>
            <person name="Guo Y."/>
            <person name="Li N."/>
            <person name="Frace M.A."/>
            <person name="Tang K."/>
            <person name="Zhang L."/>
            <person name="Feng Y."/>
            <person name="Xiao L."/>
        </authorList>
    </citation>
    <scope>NUCLEOTIDE SEQUENCE [LARGE SCALE GENOMIC DNA]</scope>
    <source>
        <strain evidence="3">39726</strain>
    </source>
</reference>
<protein>
    <submittedName>
        <fullName evidence="3">Uncharacterized protein</fullName>
    </submittedName>
</protein>
<comment type="caution">
    <text evidence="3">The sequence shown here is derived from an EMBL/GenBank/DDBJ whole genome shotgun (WGS) entry which is preliminary data.</text>
</comment>
<dbReference type="OrthoDB" id="341210at2759"/>
<evidence type="ECO:0000313" key="4">
    <source>
        <dbReference type="Proteomes" id="UP000186176"/>
    </source>
</evidence>
<dbReference type="EMBL" id="LRBP01000025">
    <property type="protein sequence ID" value="OII72184.1"/>
    <property type="molecule type" value="Genomic_DNA"/>
</dbReference>
<dbReference type="GeneID" id="39978308"/>
<dbReference type="VEuPathDB" id="CryptoDB:cubi_01517"/>
<feature type="region of interest" description="Disordered" evidence="2">
    <location>
        <begin position="311"/>
        <end position="340"/>
    </location>
</feature>
<dbReference type="AlphaFoldDB" id="A0A1J4MD68"/>
<proteinExistence type="predicted"/>
<keyword evidence="1" id="KW-0175">Coiled coil</keyword>
<feature type="coiled-coil region" evidence="1">
    <location>
        <begin position="401"/>
        <end position="460"/>
    </location>
</feature>
<keyword evidence="4" id="KW-1185">Reference proteome</keyword>